<sequence length="67" mass="7930">MMSRPNEGILEIGEGRWNVKFSYHVHRSSYNTIDERSIFVKAKDLQHDDCCAFKLISEDENLMRVLR</sequence>
<keyword evidence="5" id="KW-0539">Nucleus</keyword>
<evidence type="ECO:0000313" key="6">
    <source>
        <dbReference type="EMBL" id="KAJ7979279.1"/>
    </source>
</evidence>
<dbReference type="EMBL" id="JARAOO010000002">
    <property type="protein sequence ID" value="KAJ7979279.1"/>
    <property type="molecule type" value="Genomic_DNA"/>
</dbReference>
<evidence type="ECO:0000256" key="5">
    <source>
        <dbReference type="ARBA" id="ARBA00023242"/>
    </source>
</evidence>
<accession>A0AAD7QD29</accession>
<dbReference type="Proteomes" id="UP001163823">
    <property type="component" value="Chromosome 2"/>
</dbReference>
<evidence type="ECO:0000313" key="7">
    <source>
        <dbReference type="Proteomes" id="UP001163823"/>
    </source>
</evidence>
<evidence type="ECO:0000256" key="1">
    <source>
        <dbReference type="ARBA" id="ARBA00004123"/>
    </source>
</evidence>
<organism evidence="6 7">
    <name type="scientific">Quillaja saponaria</name>
    <name type="common">Soap bark tree</name>
    <dbReference type="NCBI Taxonomy" id="32244"/>
    <lineage>
        <taxon>Eukaryota</taxon>
        <taxon>Viridiplantae</taxon>
        <taxon>Streptophyta</taxon>
        <taxon>Embryophyta</taxon>
        <taxon>Tracheophyta</taxon>
        <taxon>Spermatophyta</taxon>
        <taxon>Magnoliopsida</taxon>
        <taxon>eudicotyledons</taxon>
        <taxon>Gunneridae</taxon>
        <taxon>Pentapetalae</taxon>
        <taxon>rosids</taxon>
        <taxon>fabids</taxon>
        <taxon>Fabales</taxon>
        <taxon>Quillajaceae</taxon>
        <taxon>Quillaja</taxon>
    </lineage>
</organism>
<dbReference type="Gene3D" id="2.40.330.10">
    <property type="entry name" value="DNA-binding pseudobarrel domain"/>
    <property type="match status" value="1"/>
</dbReference>
<dbReference type="InterPro" id="IPR015300">
    <property type="entry name" value="DNA-bd_pseudobarrel_sf"/>
</dbReference>
<reference evidence="6" key="1">
    <citation type="journal article" date="2023" name="Science">
        <title>Elucidation of the pathway for biosynthesis of saponin adjuvants from the soapbark tree.</title>
        <authorList>
            <person name="Reed J."/>
            <person name="Orme A."/>
            <person name="El-Demerdash A."/>
            <person name="Owen C."/>
            <person name="Martin L.B.B."/>
            <person name="Misra R.C."/>
            <person name="Kikuchi S."/>
            <person name="Rejzek M."/>
            <person name="Martin A.C."/>
            <person name="Harkess A."/>
            <person name="Leebens-Mack J."/>
            <person name="Louveau T."/>
            <person name="Stephenson M.J."/>
            <person name="Osbourn A."/>
        </authorList>
    </citation>
    <scope>NUCLEOTIDE SEQUENCE</scope>
    <source>
        <strain evidence="6">S10</strain>
    </source>
</reference>
<evidence type="ECO:0000256" key="3">
    <source>
        <dbReference type="ARBA" id="ARBA00023125"/>
    </source>
</evidence>
<name>A0AAD7QD29_QUISA</name>
<dbReference type="GO" id="GO:0005634">
    <property type="term" value="C:nucleus"/>
    <property type="evidence" value="ECO:0007669"/>
    <property type="project" value="UniProtKB-SubCell"/>
</dbReference>
<comment type="subcellular location">
    <subcellularLocation>
        <location evidence="1">Nucleus</location>
    </subcellularLocation>
</comment>
<keyword evidence="2" id="KW-0805">Transcription regulation</keyword>
<keyword evidence="4" id="KW-0804">Transcription</keyword>
<evidence type="ECO:0000256" key="4">
    <source>
        <dbReference type="ARBA" id="ARBA00023163"/>
    </source>
</evidence>
<gene>
    <name evidence="6" type="ORF">O6P43_002696</name>
</gene>
<dbReference type="GO" id="GO:0003677">
    <property type="term" value="F:DNA binding"/>
    <property type="evidence" value="ECO:0007669"/>
    <property type="project" value="UniProtKB-KW"/>
</dbReference>
<dbReference type="SUPFAM" id="SSF101936">
    <property type="entry name" value="DNA-binding pseudobarrel domain"/>
    <property type="match status" value="1"/>
</dbReference>
<protein>
    <submittedName>
        <fullName evidence="6">Uncharacterized protein</fullName>
    </submittedName>
</protein>
<keyword evidence="3" id="KW-0238">DNA-binding</keyword>
<evidence type="ECO:0000256" key="2">
    <source>
        <dbReference type="ARBA" id="ARBA00023015"/>
    </source>
</evidence>
<dbReference type="AlphaFoldDB" id="A0AAD7QD29"/>
<dbReference type="KEGG" id="qsa:O6P43_002696"/>
<keyword evidence="7" id="KW-1185">Reference proteome</keyword>
<proteinExistence type="predicted"/>
<comment type="caution">
    <text evidence="6">The sequence shown here is derived from an EMBL/GenBank/DDBJ whole genome shotgun (WGS) entry which is preliminary data.</text>
</comment>